<organism evidence="2 3">
    <name type="scientific">Aspergillus pseudoustus</name>
    <dbReference type="NCBI Taxonomy" id="1810923"/>
    <lineage>
        <taxon>Eukaryota</taxon>
        <taxon>Fungi</taxon>
        <taxon>Dikarya</taxon>
        <taxon>Ascomycota</taxon>
        <taxon>Pezizomycotina</taxon>
        <taxon>Eurotiomycetes</taxon>
        <taxon>Eurotiomycetidae</taxon>
        <taxon>Eurotiales</taxon>
        <taxon>Aspergillaceae</taxon>
        <taxon>Aspergillus</taxon>
        <taxon>Aspergillus subgen. Nidulantes</taxon>
    </lineage>
</organism>
<proteinExistence type="predicted"/>
<gene>
    <name evidence="2" type="ORF">BJY01DRAFT_34070</name>
</gene>
<evidence type="ECO:0000313" key="2">
    <source>
        <dbReference type="EMBL" id="KAL2838520.1"/>
    </source>
</evidence>
<accession>A0ABR4JEZ9</accession>
<dbReference type="InterPro" id="IPR051783">
    <property type="entry name" value="NAD(P)-dependent_oxidoreduct"/>
</dbReference>
<comment type="caution">
    <text evidence="2">The sequence shown here is derived from an EMBL/GenBank/DDBJ whole genome shotgun (WGS) entry which is preliminary data.</text>
</comment>
<dbReference type="Pfam" id="PF13460">
    <property type="entry name" value="NAD_binding_10"/>
    <property type="match status" value="1"/>
</dbReference>
<name>A0ABR4JEZ9_9EURO</name>
<dbReference type="PANTHER" id="PTHR48079">
    <property type="entry name" value="PROTEIN YEEZ"/>
    <property type="match status" value="1"/>
</dbReference>
<evidence type="ECO:0000259" key="1">
    <source>
        <dbReference type="Pfam" id="PF13460"/>
    </source>
</evidence>
<reference evidence="2 3" key="1">
    <citation type="submission" date="2024-07" db="EMBL/GenBank/DDBJ databases">
        <title>Section-level genome sequencing and comparative genomics of Aspergillus sections Usti and Cavernicolus.</title>
        <authorList>
            <consortium name="Lawrence Berkeley National Laboratory"/>
            <person name="Nybo J.L."/>
            <person name="Vesth T.C."/>
            <person name="Theobald S."/>
            <person name="Frisvad J.C."/>
            <person name="Larsen T.O."/>
            <person name="Kjaerboelling I."/>
            <person name="Rothschild-Mancinelli K."/>
            <person name="Lyhne E.K."/>
            <person name="Kogle M.E."/>
            <person name="Barry K."/>
            <person name="Clum A."/>
            <person name="Na H."/>
            <person name="Ledsgaard L."/>
            <person name="Lin J."/>
            <person name="Lipzen A."/>
            <person name="Kuo A."/>
            <person name="Riley R."/>
            <person name="Mondo S."/>
            <person name="Labutti K."/>
            <person name="Haridas S."/>
            <person name="Pangalinan J."/>
            <person name="Salamov A.A."/>
            <person name="Simmons B.A."/>
            <person name="Magnuson J.K."/>
            <person name="Chen J."/>
            <person name="Drula E."/>
            <person name="Henrissat B."/>
            <person name="Wiebenga A."/>
            <person name="Lubbers R.J."/>
            <person name="Gomes A.C."/>
            <person name="Makela M.R."/>
            <person name="Stajich J."/>
            <person name="Grigoriev I.V."/>
            <person name="Mortensen U.H."/>
            <person name="De Vries R.P."/>
            <person name="Baker S.E."/>
            <person name="Andersen M.R."/>
        </authorList>
    </citation>
    <scope>NUCLEOTIDE SEQUENCE [LARGE SCALE GENOMIC DNA]</scope>
    <source>
        <strain evidence="2 3">CBS 123904</strain>
    </source>
</reference>
<feature type="domain" description="NAD(P)-binding" evidence="1">
    <location>
        <begin position="11"/>
        <end position="136"/>
    </location>
</feature>
<dbReference type="InterPro" id="IPR036291">
    <property type="entry name" value="NAD(P)-bd_dom_sf"/>
</dbReference>
<protein>
    <submittedName>
        <fullName evidence="2">NAD(P)-binding protein</fullName>
    </submittedName>
</protein>
<dbReference type="SUPFAM" id="SSF51735">
    <property type="entry name" value="NAD(P)-binding Rossmann-fold domains"/>
    <property type="match status" value="1"/>
</dbReference>
<dbReference type="Proteomes" id="UP001610446">
    <property type="component" value="Unassembled WGS sequence"/>
</dbReference>
<dbReference type="EMBL" id="JBFXLU010000144">
    <property type="protein sequence ID" value="KAL2838520.1"/>
    <property type="molecule type" value="Genomic_DNA"/>
</dbReference>
<dbReference type="PANTHER" id="PTHR48079:SF8">
    <property type="entry name" value="NAD(P)-BINDING DOMAIN-CONTAINING PROTEIN"/>
    <property type="match status" value="1"/>
</dbReference>
<evidence type="ECO:0000313" key="3">
    <source>
        <dbReference type="Proteomes" id="UP001610446"/>
    </source>
</evidence>
<sequence length="339" mass="36243">MAAATKIFLTGASGYIGGEVLHALRKANPSYLVSALVRDEAKGATISKAYPEVRIVLGDLDSASLVEEEATNTDIVIHAASTSHIKSVEAIARGLARRQSYAPAHWLQISGASVLSITDIVQKRFGQGNDEVFSDVDDADKVRDIITQNAGRRVVDDFILKVAGPKTALIFPPIIYGQGQGPVSQRSVQIPELSRVAIQTGAAVRVGKGESTWSNVHIADVSDVFVKLVEKAVQGENNGLWNKDGLYFVGNTAVSFGDISQKVAQAAKDLGLIESAEVKELSPEEADKLSGHGSVLWGTNAKQNSQRARQLLGWEPKGISLEQEVPQTVQVEAARLGKL</sequence>
<dbReference type="InterPro" id="IPR016040">
    <property type="entry name" value="NAD(P)-bd_dom"/>
</dbReference>
<dbReference type="Gene3D" id="3.40.50.720">
    <property type="entry name" value="NAD(P)-binding Rossmann-like Domain"/>
    <property type="match status" value="1"/>
</dbReference>
<keyword evidence="3" id="KW-1185">Reference proteome</keyword>